<evidence type="ECO:0000313" key="2">
    <source>
        <dbReference type="EMBL" id="MEN5376085.1"/>
    </source>
</evidence>
<protein>
    <submittedName>
        <fullName evidence="2">Discoidin domain-containing protein</fullName>
    </submittedName>
</protein>
<dbReference type="RefSeq" id="WP_346580509.1">
    <property type="nucleotide sequence ID" value="NZ_JBDJNQ010000001.1"/>
</dbReference>
<keyword evidence="3" id="KW-1185">Reference proteome</keyword>
<sequence length="531" mass="58535">MKNKSFYVLCSIVLLTVFSCKDITQDLSNYDKDESGLGKKQALNLTNEWRNNPYKLNVVYFVPNDLDSIPNFRKRLSKILLDAQEMFASNMDREGFGRKSFGLDLINDSLINIIYIPGNFGKATYPYEGGSGAVKSEVDAYYALNPSAKKSEHNMIVIPTYNSDPANPGGPPFYGTGTTCYALDYVNLDAKNLGIGGDIGWKATVWIGGMIHELGHGLNASHNRMNKTLAPTLGTALMGSGNSTYGISTTSLTQATTATFNNSQVFSTVTRTDWYQAASVDITSLSASVASNKIIVSGKFTATKPVKDVVIWHDRSPYGGNQDYDAVQWSTKVIGVDSFRFECPLADFYDLTGDYQLRIGFMHENGSRSTYSYLYSFVNNLPDLSKVVVHNLLPTTGWSIIAADSQENGAPASNVLDKNRSTIWHTPWSSAQTPQPHYFSVNMGALRSVKGVAFRNRDNLNGAMKDINIYSSTNGTSWSLVKTAQLIQVSGSWINVDFTSVLNTQYLKIESTSSWGNFFYSHLADFGVYSN</sequence>
<name>A0ABV0BMS0_9SPHI</name>
<dbReference type="Pfam" id="PF00754">
    <property type="entry name" value="F5_F8_type_C"/>
    <property type="match status" value="1"/>
</dbReference>
<proteinExistence type="predicted"/>
<dbReference type="SUPFAM" id="SSF49785">
    <property type="entry name" value="Galactose-binding domain-like"/>
    <property type="match status" value="1"/>
</dbReference>
<accession>A0ABV0BMS0</accession>
<dbReference type="Gene3D" id="2.60.120.260">
    <property type="entry name" value="Galactose-binding domain-like"/>
    <property type="match status" value="1"/>
</dbReference>
<dbReference type="EMBL" id="JBDJNQ010000001">
    <property type="protein sequence ID" value="MEN5376085.1"/>
    <property type="molecule type" value="Genomic_DNA"/>
</dbReference>
<reference evidence="2 3" key="1">
    <citation type="submission" date="2024-04" db="EMBL/GenBank/DDBJ databases">
        <title>WGS of bacteria from Torrens River.</title>
        <authorList>
            <person name="Wyrsch E.R."/>
            <person name="Drigo B."/>
        </authorList>
    </citation>
    <scope>NUCLEOTIDE SEQUENCE [LARGE SCALE GENOMIC DNA]</scope>
    <source>
        <strain evidence="2 3">TWI391</strain>
    </source>
</reference>
<dbReference type="PROSITE" id="PS50022">
    <property type="entry name" value="FA58C_3"/>
    <property type="match status" value="1"/>
</dbReference>
<comment type="caution">
    <text evidence="2">The sequence shown here is derived from an EMBL/GenBank/DDBJ whole genome shotgun (WGS) entry which is preliminary data.</text>
</comment>
<gene>
    <name evidence="2" type="ORF">ABE541_02315</name>
</gene>
<evidence type="ECO:0000259" key="1">
    <source>
        <dbReference type="PROSITE" id="PS50022"/>
    </source>
</evidence>
<feature type="domain" description="F5/8 type C" evidence="1">
    <location>
        <begin position="376"/>
        <end position="528"/>
    </location>
</feature>
<dbReference type="InterPro" id="IPR008979">
    <property type="entry name" value="Galactose-bd-like_sf"/>
</dbReference>
<dbReference type="InterPro" id="IPR000421">
    <property type="entry name" value="FA58C"/>
</dbReference>
<evidence type="ECO:0000313" key="3">
    <source>
        <dbReference type="Proteomes" id="UP001409291"/>
    </source>
</evidence>
<organism evidence="2 3">
    <name type="scientific">Sphingobacterium kitahiroshimense</name>
    <dbReference type="NCBI Taxonomy" id="470446"/>
    <lineage>
        <taxon>Bacteria</taxon>
        <taxon>Pseudomonadati</taxon>
        <taxon>Bacteroidota</taxon>
        <taxon>Sphingobacteriia</taxon>
        <taxon>Sphingobacteriales</taxon>
        <taxon>Sphingobacteriaceae</taxon>
        <taxon>Sphingobacterium</taxon>
    </lineage>
</organism>
<dbReference type="Proteomes" id="UP001409291">
    <property type="component" value="Unassembled WGS sequence"/>
</dbReference>
<dbReference type="PROSITE" id="PS51257">
    <property type="entry name" value="PROKAR_LIPOPROTEIN"/>
    <property type="match status" value="1"/>
</dbReference>